<dbReference type="Pfam" id="PF00439">
    <property type="entry name" value="Bromodomain"/>
    <property type="match status" value="1"/>
</dbReference>
<sequence length="400" mass="46217">MASSNEPGDREINQAAKTARTIPASPFEPYVRPVNGVVQPHVKPHPRHAGRQTSMLEKLKLVLKMLLRSDYSAYFRHPVDAIAQNLPDYHSRIFYPMDLSTIEARLNNNYYRVVSEALQDFELIFFNCLLYYPARTPERIARTALRSLLYAKLEAIDVELMDAAQTGGPSSRKRSTELTRQGPPIEVSNCQKQDLIGQQRSLEHIDYLVERYFCQHFIGVMCKKKFEEFNRPFKNAGEWKLCLKDNFENMEKLDWPILEKKLRANQLSGIDDFSKTVRKMFQNVRDHFPNSPTAKECVETMERIFDTLLPKYKFLIGKSRKRSRILYVQTLKNLSKGEELPSELLKQLMTAPEQDVSNAAPVIPSTLDDEININEINKTVDTITIKMVTRLIEATNSRRT</sequence>
<proteinExistence type="predicted"/>
<dbReference type="PROSITE" id="PS00633">
    <property type="entry name" value="BROMODOMAIN_1"/>
    <property type="match status" value="1"/>
</dbReference>
<gene>
    <name evidence="5" type="primary">LOC115621330</name>
</gene>
<dbReference type="GO" id="GO:0000785">
    <property type="term" value="C:chromatin"/>
    <property type="evidence" value="ECO:0007669"/>
    <property type="project" value="TreeGrafter"/>
</dbReference>
<dbReference type="InterPro" id="IPR018359">
    <property type="entry name" value="Bromodomain_CS"/>
</dbReference>
<dbReference type="RefSeq" id="XP_030370811.1">
    <property type="nucleotide sequence ID" value="XM_030514951.1"/>
</dbReference>
<dbReference type="InterPro" id="IPR036427">
    <property type="entry name" value="Bromodomain-like_sf"/>
</dbReference>
<evidence type="ECO:0000259" key="3">
    <source>
        <dbReference type="PROSITE" id="PS50014"/>
    </source>
</evidence>
<dbReference type="InterPro" id="IPR050935">
    <property type="entry name" value="Bromo_chromatin_reader"/>
</dbReference>
<keyword evidence="1 2" id="KW-0103">Bromodomain</keyword>
<dbReference type="SMART" id="SM00297">
    <property type="entry name" value="BROMO"/>
    <property type="match status" value="1"/>
</dbReference>
<dbReference type="SUPFAM" id="SSF47370">
    <property type="entry name" value="Bromodomain"/>
    <property type="match status" value="1"/>
</dbReference>
<dbReference type="AlphaFoldDB" id="A0A6J2T1M9"/>
<keyword evidence="4" id="KW-1185">Reference proteome</keyword>
<protein>
    <submittedName>
        <fullName evidence="5">SWR1 complex bromodomain subunit bdf1-like</fullName>
    </submittedName>
</protein>
<dbReference type="GO" id="GO:0006338">
    <property type="term" value="P:chromatin remodeling"/>
    <property type="evidence" value="ECO:0007669"/>
    <property type="project" value="TreeGrafter"/>
</dbReference>
<name>A0A6J2T1M9_DROLE</name>
<dbReference type="PROSITE" id="PS50014">
    <property type="entry name" value="BROMODOMAIN_2"/>
    <property type="match status" value="1"/>
</dbReference>
<dbReference type="GO" id="GO:0005634">
    <property type="term" value="C:nucleus"/>
    <property type="evidence" value="ECO:0007669"/>
    <property type="project" value="TreeGrafter"/>
</dbReference>
<feature type="domain" description="Bromo" evidence="3">
    <location>
        <begin position="67"/>
        <end position="131"/>
    </location>
</feature>
<dbReference type="PRINTS" id="PR00503">
    <property type="entry name" value="BROMODOMAIN"/>
</dbReference>
<evidence type="ECO:0000256" key="2">
    <source>
        <dbReference type="PROSITE-ProRule" id="PRU00035"/>
    </source>
</evidence>
<dbReference type="Gene3D" id="1.20.920.10">
    <property type="entry name" value="Bromodomain-like"/>
    <property type="match status" value="1"/>
</dbReference>
<dbReference type="PANTHER" id="PTHR22880:SF225">
    <property type="entry name" value="BROMODOMAIN-CONTAINING PROTEIN BET-1-RELATED"/>
    <property type="match status" value="1"/>
</dbReference>
<dbReference type="OrthoDB" id="8063680at2759"/>
<evidence type="ECO:0000313" key="5">
    <source>
        <dbReference type="RefSeq" id="XP_030370811.1"/>
    </source>
</evidence>
<dbReference type="InterPro" id="IPR001487">
    <property type="entry name" value="Bromodomain"/>
</dbReference>
<evidence type="ECO:0000313" key="4">
    <source>
        <dbReference type="Proteomes" id="UP000504634"/>
    </source>
</evidence>
<evidence type="ECO:0000256" key="1">
    <source>
        <dbReference type="ARBA" id="ARBA00023117"/>
    </source>
</evidence>
<dbReference type="GO" id="GO:0006355">
    <property type="term" value="P:regulation of DNA-templated transcription"/>
    <property type="evidence" value="ECO:0007669"/>
    <property type="project" value="TreeGrafter"/>
</dbReference>
<organism evidence="4 5">
    <name type="scientific">Drosophila lebanonensis</name>
    <name type="common">Fruit fly</name>
    <name type="synonym">Scaptodrosophila lebanonensis</name>
    <dbReference type="NCBI Taxonomy" id="7225"/>
    <lineage>
        <taxon>Eukaryota</taxon>
        <taxon>Metazoa</taxon>
        <taxon>Ecdysozoa</taxon>
        <taxon>Arthropoda</taxon>
        <taxon>Hexapoda</taxon>
        <taxon>Insecta</taxon>
        <taxon>Pterygota</taxon>
        <taxon>Neoptera</taxon>
        <taxon>Endopterygota</taxon>
        <taxon>Diptera</taxon>
        <taxon>Brachycera</taxon>
        <taxon>Muscomorpha</taxon>
        <taxon>Ephydroidea</taxon>
        <taxon>Drosophilidae</taxon>
        <taxon>Scaptodrosophila</taxon>
    </lineage>
</organism>
<accession>A0A6J2T1M9</accession>
<dbReference type="Proteomes" id="UP000504634">
    <property type="component" value="Unplaced"/>
</dbReference>
<reference evidence="5" key="1">
    <citation type="submission" date="2025-08" db="UniProtKB">
        <authorList>
            <consortium name="RefSeq"/>
        </authorList>
    </citation>
    <scope>IDENTIFICATION</scope>
    <source>
        <strain evidence="5">11010-0011.00</strain>
        <tissue evidence="5">Whole body</tissue>
    </source>
</reference>
<dbReference type="GeneID" id="115621330"/>
<dbReference type="PANTHER" id="PTHR22880">
    <property type="entry name" value="FALZ-RELATED BROMODOMAIN-CONTAINING PROTEINS"/>
    <property type="match status" value="1"/>
</dbReference>